<evidence type="ECO:0000313" key="6">
    <source>
        <dbReference type="Proteomes" id="UP000028999"/>
    </source>
</evidence>
<reference evidence="5 6" key="1">
    <citation type="journal article" date="2014" name="Science">
        <title>Plant genetics. Early allopolyploid evolution in the post-Neolithic Brassica napus oilseed genome.</title>
        <authorList>
            <person name="Chalhoub B."/>
            <person name="Denoeud F."/>
            <person name="Liu S."/>
            <person name="Parkin I.A."/>
            <person name="Tang H."/>
            <person name="Wang X."/>
            <person name="Chiquet J."/>
            <person name="Belcram H."/>
            <person name="Tong C."/>
            <person name="Samans B."/>
            <person name="Correa M."/>
            <person name="Da Silva C."/>
            <person name="Just J."/>
            <person name="Falentin C."/>
            <person name="Koh C.S."/>
            <person name="Le Clainche I."/>
            <person name="Bernard M."/>
            <person name="Bento P."/>
            <person name="Noel B."/>
            <person name="Labadie K."/>
            <person name="Alberti A."/>
            <person name="Charles M."/>
            <person name="Arnaud D."/>
            <person name="Guo H."/>
            <person name="Daviaud C."/>
            <person name="Alamery S."/>
            <person name="Jabbari K."/>
            <person name="Zhao M."/>
            <person name="Edger P.P."/>
            <person name="Chelaifa H."/>
            <person name="Tack D."/>
            <person name="Lassalle G."/>
            <person name="Mestiri I."/>
            <person name="Schnel N."/>
            <person name="Le Paslier M.C."/>
            <person name="Fan G."/>
            <person name="Renault V."/>
            <person name="Bayer P.E."/>
            <person name="Golicz A.A."/>
            <person name="Manoli S."/>
            <person name="Lee T.H."/>
            <person name="Thi V.H."/>
            <person name="Chalabi S."/>
            <person name="Hu Q."/>
            <person name="Fan C."/>
            <person name="Tollenaere R."/>
            <person name="Lu Y."/>
            <person name="Battail C."/>
            <person name="Shen J."/>
            <person name="Sidebottom C.H."/>
            <person name="Wang X."/>
            <person name="Canaguier A."/>
            <person name="Chauveau A."/>
            <person name="Berard A."/>
            <person name="Deniot G."/>
            <person name="Guan M."/>
            <person name="Liu Z."/>
            <person name="Sun F."/>
            <person name="Lim Y.P."/>
            <person name="Lyons E."/>
            <person name="Town C.D."/>
            <person name="Bancroft I."/>
            <person name="Wang X."/>
            <person name="Meng J."/>
            <person name="Ma J."/>
            <person name="Pires J.C."/>
            <person name="King G.J."/>
            <person name="Brunel D."/>
            <person name="Delourme R."/>
            <person name="Renard M."/>
            <person name="Aury J.M."/>
            <person name="Adams K.L."/>
            <person name="Batley J."/>
            <person name="Snowdon R.J."/>
            <person name="Tost J."/>
            <person name="Edwards D."/>
            <person name="Zhou Y."/>
            <person name="Hua W."/>
            <person name="Sharpe A.G."/>
            <person name="Paterson A.H."/>
            <person name="Guan C."/>
            <person name="Wincker P."/>
        </authorList>
    </citation>
    <scope>NUCLEOTIDE SEQUENCE [LARGE SCALE GENOMIC DNA]</scope>
    <source>
        <strain evidence="6">cv. Darmor-bzh</strain>
    </source>
</reference>
<dbReference type="PANTHER" id="PTHR33137:SF4">
    <property type="entry name" value="MEDIATOR OF RNA POLYMERASE II TRANSCRIPTION SUBUNIT 15A-RELATED"/>
    <property type="match status" value="1"/>
</dbReference>
<sequence>MGTDDWRAHLTPDSRQKIANNITEKLMKHLPFYGAKGMNEAGTIAATFEDEIFRGAVDQTDYLRKISMKMVTMETKWQDAAGSSSSSSFSVPEASKKLPLKTDNVNSKPLLTRAEAAVNTCDLTTQLPSDPRQNNANTTYTSVQYMTGPSLPSREPAMTTYDWRTQLKPDSRERVVNKITETLQKHIPYSSPEEVRRIAVKFEEKIFRSAVNHTGYLRSISMKMLTMETRYQTAARSSTILPIAGAYKSLHFNPGCHQMTIEGPVNTGDWRTCLPPDSRKKNANKIKGTLKEHVPNCGKEGNKELKRIAVSFEELIFNTAIDQVDYFRKISFKIQSTKESD</sequence>
<dbReference type="Proteomes" id="UP001295469">
    <property type="component" value="Chromosome A06"/>
</dbReference>
<dbReference type="EMBL" id="LK032378">
    <property type="protein sequence ID" value="CDY36595.1"/>
    <property type="molecule type" value="Genomic_DNA"/>
</dbReference>
<comment type="subcellular location">
    <subcellularLocation>
        <location evidence="1">Nucleus</location>
    </subcellularLocation>
</comment>
<reference evidence="4" key="3">
    <citation type="submission" date="2021-01" db="EMBL/GenBank/DDBJ databases">
        <authorList>
            <consortium name="Genoscope - CEA"/>
            <person name="William W."/>
        </authorList>
    </citation>
    <scope>NUCLEOTIDE SEQUENCE</scope>
</reference>
<dbReference type="InterPro" id="IPR036529">
    <property type="entry name" value="KIX_dom_sf"/>
</dbReference>
<dbReference type="Proteomes" id="UP000028999">
    <property type="component" value="Unassembled WGS sequence"/>
</dbReference>
<dbReference type="Gene3D" id="1.10.246.20">
    <property type="entry name" value="Coactivator CBP, KIX domain"/>
    <property type="match status" value="3"/>
</dbReference>
<dbReference type="PANTHER" id="PTHR33137">
    <property type="entry name" value="MEDIATOR OF RNA POLYMERASE II TRANSCRIPTION SUBUNIT 15A-RELATED"/>
    <property type="match status" value="1"/>
</dbReference>
<name>A0A078HE18_BRANA</name>
<proteinExistence type="predicted"/>
<dbReference type="AlphaFoldDB" id="A0A078HE18"/>
<dbReference type="InterPro" id="IPR044661">
    <property type="entry name" value="MED15a/b/c-like"/>
</dbReference>
<accession>A0A078HE18</accession>
<feature type="domain" description="Mediator complex subunit 15 KIX" evidence="3">
    <location>
        <begin position="4"/>
        <end position="83"/>
    </location>
</feature>
<reference evidence="5" key="2">
    <citation type="submission" date="2014-06" db="EMBL/GenBank/DDBJ databases">
        <authorList>
            <person name="Genoscope - CEA"/>
        </authorList>
    </citation>
    <scope>NUCLEOTIDE SEQUENCE</scope>
</reference>
<keyword evidence="2" id="KW-0539">Nucleus</keyword>
<organism evidence="5 6">
    <name type="scientific">Brassica napus</name>
    <name type="common">Rape</name>
    <dbReference type="NCBI Taxonomy" id="3708"/>
    <lineage>
        <taxon>Eukaryota</taxon>
        <taxon>Viridiplantae</taxon>
        <taxon>Streptophyta</taxon>
        <taxon>Embryophyta</taxon>
        <taxon>Tracheophyta</taxon>
        <taxon>Spermatophyta</taxon>
        <taxon>Magnoliopsida</taxon>
        <taxon>eudicotyledons</taxon>
        <taxon>Gunneridae</taxon>
        <taxon>Pentapetalae</taxon>
        <taxon>rosids</taxon>
        <taxon>malvids</taxon>
        <taxon>Brassicales</taxon>
        <taxon>Brassicaceae</taxon>
        <taxon>Brassiceae</taxon>
        <taxon>Brassica</taxon>
    </lineage>
</organism>
<dbReference type="InterPro" id="IPR036546">
    <property type="entry name" value="MED15_KIX"/>
</dbReference>
<evidence type="ECO:0000256" key="1">
    <source>
        <dbReference type="ARBA" id="ARBA00004123"/>
    </source>
</evidence>
<keyword evidence="6" id="KW-1185">Reference proteome</keyword>
<dbReference type="OMA" id="FEENDLM"/>
<dbReference type="PaxDb" id="3708-A0A078HE18"/>
<dbReference type="FunFam" id="1.10.246.20:FF:000003">
    <property type="entry name" value="Mediator of RNA polymerase II transcription subunit 15a"/>
    <property type="match status" value="2"/>
</dbReference>
<evidence type="ECO:0000256" key="2">
    <source>
        <dbReference type="ARBA" id="ARBA00023242"/>
    </source>
</evidence>
<dbReference type="Pfam" id="PF16987">
    <property type="entry name" value="KIX_2"/>
    <property type="match status" value="3"/>
</dbReference>
<feature type="domain" description="Mediator complex subunit 15 KIX" evidence="3">
    <location>
        <begin position="267"/>
        <end position="339"/>
    </location>
</feature>
<dbReference type="Gramene" id="CDY36595">
    <property type="protein sequence ID" value="CDY36595"/>
    <property type="gene ID" value="GSBRNA2T00062293001"/>
</dbReference>
<evidence type="ECO:0000259" key="3">
    <source>
        <dbReference type="Pfam" id="PF16987"/>
    </source>
</evidence>
<gene>
    <name evidence="5" type="primary">BnaA06g10480D</name>
    <name evidence="4" type="ORF">DARMORV10_A06P11850.1</name>
    <name evidence="5" type="ORF">GSBRNA2T00062293001</name>
</gene>
<dbReference type="GO" id="GO:0031490">
    <property type="term" value="F:chromatin DNA binding"/>
    <property type="evidence" value="ECO:0000318"/>
    <property type="project" value="GO_Central"/>
</dbReference>
<dbReference type="GO" id="GO:0003713">
    <property type="term" value="F:transcription coactivator activity"/>
    <property type="evidence" value="ECO:0007669"/>
    <property type="project" value="InterPro"/>
</dbReference>
<feature type="domain" description="Mediator complex subunit 15 KIX" evidence="3">
    <location>
        <begin position="161"/>
        <end position="237"/>
    </location>
</feature>
<evidence type="ECO:0000313" key="4">
    <source>
        <dbReference type="EMBL" id="CAF2083399.1"/>
    </source>
</evidence>
<dbReference type="EMBL" id="HG994360">
    <property type="protein sequence ID" value="CAF2083399.1"/>
    <property type="molecule type" value="Genomic_DNA"/>
</dbReference>
<protein>
    <submittedName>
        <fullName evidence="4">(rape) hypothetical protein</fullName>
    </submittedName>
    <submittedName>
        <fullName evidence="5">BnaA06g10480D protein</fullName>
    </submittedName>
</protein>
<dbReference type="GO" id="GO:0005634">
    <property type="term" value="C:nucleus"/>
    <property type="evidence" value="ECO:0007669"/>
    <property type="project" value="UniProtKB-SubCell"/>
</dbReference>
<evidence type="ECO:0000313" key="5">
    <source>
        <dbReference type="EMBL" id="CDY36595.1"/>
    </source>
</evidence>